<sequence length="224" mass="24265">MGMRQWSPSVSERAYVLFDFDGTIANTMPAIVDTARHVLREWGLSDEEIGDARRLVGPPFPAAFSQVYGFSEEDAAEITRQYRAIYNNLGPETYPTFEGIPEMLDTLRADGKHLAIATSKNNALAQRMVADEGIANKFDAIVGKVRDGLGAKKIVISDTLQALGISCDQAVMVGDRFYDVEGALQVGMPCVGVLFGTATREELEEAGAAAIVESCDELVRVLLG</sequence>
<dbReference type="SUPFAM" id="SSF56784">
    <property type="entry name" value="HAD-like"/>
    <property type="match status" value="1"/>
</dbReference>
<name>A0A9D1L5J7_9ACTN</name>
<reference evidence="1" key="2">
    <citation type="journal article" date="2021" name="PeerJ">
        <title>Extensive microbial diversity within the chicken gut microbiome revealed by metagenomics and culture.</title>
        <authorList>
            <person name="Gilroy R."/>
            <person name="Ravi A."/>
            <person name="Getino M."/>
            <person name="Pursley I."/>
            <person name="Horton D.L."/>
            <person name="Alikhan N.F."/>
            <person name="Baker D."/>
            <person name="Gharbi K."/>
            <person name="Hall N."/>
            <person name="Watson M."/>
            <person name="Adriaenssens E.M."/>
            <person name="Foster-Nyarko E."/>
            <person name="Jarju S."/>
            <person name="Secka A."/>
            <person name="Antonio M."/>
            <person name="Oren A."/>
            <person name="Chaudhuri R.R."/>
            <person name="La Ragione R."/>
            <person name="Hildebrand F."/>
            <person name="Pallen M.J."/>
        </authorList>
    </citation>
    <scope>NUCLEOTIDE SEQUENCE</scope>
    <source>
        <strain evidence="1">ChiHjej12B11-29160</strain>
    </source>
</reference>
<protein>
    <submittedName>
        <fullName evidence="1">HAD hydrolase-like protein</fullName>
    </submittedName>
</protein>
<reference evidence="1" key="1">
    <citation type="submission" date="2020-10" db="EMBL/GenBank/DDBJ databases">
        <authorList>
            <person name="Gilroy R."/>
        </authorList>
    </citation>
    <scope>NUCLEOTIDE SEQUENCE</scope>
    <source>
        <strain evidence="1">ChiHjej12B11-29160</strain>
    </source>
</reference>
<evidence type="ECO:0000313" key="1">
    <source>
        <dbReference type="EMBL" id="HIU24098.1"/>
    </source>
</evidence>
<dbReference type="PANTHER" id="PTHR43434">
    <property type="entry name" value="PHOSPHOGLYCOLATE PHOSPHATASE"/>
    <property type="match status" value="1"/>
</dbReference>
<dbReference type="PANTHER" id="PTHR43434:SF20">
    <property type="entry name" value="5'-NUCLEOTIDASE"/>
    <property type="match status" value="1"/>
</dbReference>
<dbReference type="Gene3D" id="1.10.150.240">
    <property type="entry name" value="Putative phosphatase, domain 2"/>
    <property type="match status" value="1"/>
</dbReference>
<dbReference type="Gene3D" id="3.40.50.1000">
    <property type="entry name" value="HAD superfamily/HAD-like"/>
    <property type="match status" value="1"/>
</dbReference>
<dbReference type="InterPro" id="IPR023214">
    <property type="entry name" value="HAD_sf"/>
</dbReference>
<dbReference type="InterPro" id="IPR050155">
    <property type="entry name" value="HAD-like_hydrolase_sf"/>
</dbReference>
<evidence type="ECO:0000313" key="2">
    <source>
        <dbReference type="Proteomes" id="UP000824078"/>
    </source>
</evidence>
<dbReference type="GO" id="GO:0016787">
    <property type="term" value="F:hydrolase activity"/>
    <property type="evidence" value="ECO:0007669"/>
    <property type="project" value="UniProtKB-KW"/>
</dbReference>
<comment type="caution">
    <text evidence="1">The sequence shown here is derived from an EMBL/GenBank/DDBJ whole genome shotgun (WGS) entry which is preliminary data.</text>
</comment>
<accession>A0A9D1L5J7</accession>
<keyword evidence="1" id="KW-0378">Hydrolase</keyword>
<organism evidence="1 2">
    <name type="scientific">Candidatus Coprovicinus avistercoris</name>
    <dbReference type="NCBI Taxonomy" id="2840754"/>
    <lineage>
        <taxon>Bacteria</taxon>
        <taxon>Bacillati</taxon>
        <taxon>Actinomycetota</taxon>
        <taxon>Coriobacteriia</taxon>
        <taxon>Coriobacteriales</taxon>
        <taxon>Coriobacteriaceae</taxon>
        <taxon>Coriobacteriaceae incertae sedis</taxon>
        <taxon>Candidatus Coprovicinus</taxon>
    </lineage>
</organism>
<dbReference type="InterPro" id="IPR023198">
    <property type="entry name" value="PGP-like_dom2"/>
</dbReference>
<dbReference type="AlphaFoldDB" id="A0A9D1L5J7"/>
<dbReference type="InterPro" id="IPR036412">
    <property type="entry name" value="HAD-like_sf"/>
</dbReference>
<dbReference type="GO" id="GO:0004713">
    <property type="term" value="F:protein tyrosine kinase activity"/>
    <property type="evidence" value="ECO:0007669"/>
    <property type="project" value="TreeGrafter"/>
</dbReference>
<dbReference type="EMBL" id="DVMQ01000014">
    <property type="protein sequence ID" value="HIU24098.1"/>
    <property type="molecule type" value="Genomic_DNA"/>
</dbReference>
<dbReference type="GO" id="GO:0005829">
    <property type="term" value="C:cytosol"/>
    <property type="evidence" value="ECO:0007669"/>
    <property type="project" value="TreeGrafter"/>
</dbReference>
<proteinExistence type="predicted"/>
<dbReference type="Pfam" id="PF13419">
    <property type="entry name" value="HAD_2"/>
    <property type="match status" value="1"/>
</dbReference>
<dbReference type="InterPro" id="IPR041492">
    <property type="entry name" value="HAD_2"/>
</dbReference>
<dbReference type="Proteomes" id="UP000824078">
    <property type="component" value="Unassembled WGS sequence"/>
</dbReference>
<gene>
    <name evidence="1" type="ORF">IAD17_04185</name>
</gene>